<evidence type="ECO:0000313" key="1">
    <source>
        <dbReference type="EMBL" id="QTA88176.1"/>
    </source>
</evidence>
<accession>A0A975BMG6</accession>
<name>A0A975BMG6_9BACT</name>
<proteinExistence type="predicted"/>
<gene>
    <name evidence="1" type="ORF">dnm_042160</name>
</gene>
<keyword evidence="2" id="KW-1185">Reference proteome</keyword>
<dbReference type="AlphaFoldDB" id="A0A975BMG6"/>
<evidence type="ECO:0000313" key="2">
    <source>
        <dbReference type="Proteomes" id="UP000663722"/>
    </source>
</evidence>
<dbReference type="KEGG" id="dmm:dnm_042160"/>
<dbReference type="EMBL" id="CP061800">
    <property type="protein sequence ID" value="QTA88176.1"/>
    <property type="molecule type" value="Genomic_DNA"/>
</dbReference>
<dbReference type="Proteomes" id="UP000663722">
    <property type="component" value="Chromosome"/>
</dbReference>
<reference evidence="1" key="1">
    <citation type="journal article" date="2021" name="Microb. Physiol.">
        <title>Proteogenomic Insights into the Physiology of Marine, Sulfate-Reducing, Filamentous Desulfonema limicola and Desulfonema magnum.</title>
        <authorList>
            <person name="Schnaars V."/>
            <person name="Wohlbrand L."/>
            <person name="Scheve S."/>
            <person name="Hinrichs C."/>
            <person name="Reinhardt R."/>
            <person name="Rabus R."/>
        </authorList>
    </citation>
    <scope>NUCLEOTIDE SEQUENCE</scope>
    <source>
        <strain evidence="1">4be13</strain>
    </source>
</reference>
<organism evidence="1 2">
    <name type="scientific">Desulfonema magnum</name>
    <dbReference type="NCBI Taxonomy" id="45655"/>
    <lineage>
        <taxon>Bacteria</taxon>
        <taxon>Pseudomonadati</taxon>
        <taxon>Thermodesulfobacteriota</taxon>
        <taxon>Desulfobacteria</taxon>
        <taxon>Desulfobacterales</taxon>
        <taxon>Desulfococcaceae</taxon>
        <taxon>Desulfonema</taxon>
    </lineage>
</organism>
<sequence>MKFRGMSGGISEIIIRVILGFNNLLGKRQLYDQLRTD</sequence>
<protein>
    <submittedName>
        <fullName evidence="1">Uncharacterized protein</fullName>
    </submittedName>
</protein>